<dbReference type="AlphaFoldDB" id="A0A0G4HI66"/>
<name>A0A0G4HI66_9ALVE</name>
<organism evidence="2">
    <name type="scientific">Chromera velia CCMP2878</name>
    <dbReference type="NCBI Taxonomy" id="1169474"/>
    <lineage>
        <taxon>Eukaryota</taxon>
        <taxon>Sar</taxon>
        <taxon>Alveolata</taxon>
        <taxon>Colpodellida</taxon>
        <taxon>Chromeraceae</taxon>
        <taxon>Chromera</taxon>
    </lineage>
</organism>
<reference evidence="2" key="1">
    <citation type="submission" date="2014-11" db="EMBL/GenBank/DDBJ databases">
        <authorList>
            <person name="Otto D Thomas"/>
            <person name="Naeem Raeece"/>
        </authorList>
    </citation>
    <scope>NUCLEOTIDE SEQUENCE</scope>
</reference>
<dbReference type="EMBL" id="CDMZ01002747">
    <property type="protein sequence ID" value="CEM43725.1"/>
    <property type="molecule type" value="Genomic_DNA"/>
</dbReference>
<dbReference type="VEuPathDB" id="CryptoDB:Cvel_6918"/>
<evidence type="ECO:0000256" key="1">
    <source>
        <dbReference type="SAM" id="MobiDB-lite"/>
    </source>
</evidence>
<feature type="region of interest" description="Disordered" evidence="1">
    <location>
        <begin position="1"/>
        <end position="50"/>
    </location>
</feature>
<feature type="region of interest" description="Disordered" evidence="1">
    <location>
        <begin position="255"/>
        <end position="317"/>
    </location>
</feature>
<feature type="compositionally biased region" description="Basic and acidic residues" evidence="1">
    <location>
        <begin position="1"/>
        <end position="36"/>
    </location>
</feature>
<proteinExistence type="predicted"/>
<accession>A0A0G4HI66</accession>
<sequence>MMDVTVKEEELDLVRPWDGEKREGLGESGDRSKGDCDMPQGFSSGGHQRASLFPPLQETALYSAKPKQEPEWKVEKKEEGVKRESLGPNLDACLWSQGDTEAQKRVEDCIETCRANHTGAVILRSADDGKLLRQVERALQQGLLLSGQGGWMYGQLKWIPISCSGSFNIPRIGSALTDEGIPFCGTLFGGNSTQEWKALIEKGNAFQGKKGDRKKLTRQLEQNLPRSPCMLLSFIEFLTVRGALELSTPMKCEAPSASSSSSQFPSGNQPAAPGPSLKTEHSSGPIRKTAYRPTLSHPYADSRDPPQDILVPSGFRV</sequence>
<evidence type="ECO:0000313" key="2">
    <source>
        <dbReference type="EMBL" id="CEM43725.1"/>
    </source>
</evidence>
<gene>
    <name evidence="2" type="ORF">Cvel_6918</name>
</gene>
<protein>
    <submittedName>
        <fullName evidence="2">Uncharacterized protein</fullName>
    </submittedName>
</protein>
<feature type="compositionally biased region" description="Low complexity" evidence="1">
    <location>
        <begin position="255"/>
        <end position="266"/>
    </location>
</feature>